<keyword evidence="2" id="KW-1133">Transmembrane helix</keyword>
<organism evidence="3 4">
    <name type="scientific">Prorocentrum cordatum</name>
    <dbReference type="NCBI Taxonomy" id="2364126"/>
    <lineage>
        <taxon>Eukaryota</taxon>
        <taxon>Sar</taxon>
        <taxon>Alveolata</taxon>
        <taxon>Dinophyceae</taxon>
        <taxon>Prorocentrales</taxon>
        <taxon>Prorocentraceae</taxon>
        <taxon>Prorocentrum</taxon>
    </lineage>
</organism>
<feature type="region of interest" description="Disordered" evidence="1">
    <location>
        <begin position="618"/>
        <end position="638"/>
    </location>
</feature>
<evidence type="ECO:0000313" key="3">
    <source>
        <dbReference type="EMBL" id="CAK0872923.1"/>
    </source>
</evidence>
<name>A0ABN9VI63_9DINO</name>
<dbReference type="Pfam" id="PF13242">
    <property type="entry name" value="Hydrolase_like"/>
    <property type="match status" value="1"/>
</dbReference>
<keyword evidence="4" id="KW-1185">Reference proteome</keyword>
<dbReference type="Proteomes" id="UP001189429">
    <property type="component" value="Unassembled WGS sequence"/>
</dbReference>
<dbReference type="EMBL" id="CAUYUJ010017219">
    <property type="protein sequence ID" value="CAK0872923.1"/>
    <property type="molecule type" value="Genomic_DNA"/>
</dbReference>
<comment type="caution">
    <text evidence="3">The sequence shown here is derived from an EMBL/GenBank/DDBJ whole genome shotgun (WGS) entry which is preliminary data.</text>
</comment>
<evidence type="ECO:0000313" key="4">
    <source>
        <dbReference type="Proteomes" id="UP001189429"/>
    </source>
</evidence>
<protein>
    <submittedName>
        <fullName evidence="3">Uncharacterized protein</fullName>
    </submittedName>
</protein>
<sequence>MILQCQAPSRKSTGSSAARCTTSGSRTAWSTNWAWRPCQRGSSAQRCCFWPSAVGDVMYTDVLGARDAGLASALVAGGVHHAELGVAEASRALADGGRGLPESAAVEAFLSRYEYRPDHLLGHPVGGGPGAGTFGLAAGHYTWSCTRSESGSYADGSTKILVYPLTWSAIFPVEQGWYDWNAEKVDGYYADAHIKIVIIATNETDLHDLETQVDVGETIPLNVGTTLHFSKETWASHFKIYVLAGTSHIAVFAKHFPTDFEGAYHYLLSANGEDIEPVAEESDAACESASESTSTDDSKIWGEVILAAFVTVLPTLIGIVLVVMTCMPTLKAMMAGEGGIVAVVHSFASGVIFAAAAYLLLPEGLYLITVGKREAGGSGMWGASVLAGWCSAAVIKQWCQLVTGERSSLTLPTVNGEVDEEPQKSRATNWLVSFPILFGDMFHNFSDGLVLGVSCKTCGAPFGRKIAWVTVRHEFPQELSDFAVLITKRRMAWPMALTLFGAIITYSSDVSSGVEGATLAAGAEVYLHVAMTQLGPAVGDLMGDGAFGSVARFLNFAVGATLIGLVLDQEHCYAPVAEGGEGEVQSPTPNSFCGAGAGGTWSRVQQHRQNAVALRRSALAAPDRRAADRPPLRRPAGGAGVAFTEAAAEAEIHSAREATTAGCRGAGSKVHGLSYSYGGGSVRACGQHESDAINDESGTTTREPDGTTCEGGSAKHEPDAIVYERGTAKHEPDTISYEDGAKAKHKPNAISYDVRLPKASRLELDADVLQEAVVNGDAEGVAYWLRDLPDCGDNLRSGEKMVYAGNFDYFANWRELKDHAKKEARKATVTLDETEPNYRKIRVRWGRGAPGAGAHGGSAAPFAVPEFEAASLSRATFDGLVREGRVFVVRGAGASHPMRGWDCAFFQRDEVFSQVEAKREYSSSSAAGPAWLRLSDVVAKPSDLQDEGSGAEGLPASPYYLVAFGRSAPERRGAGG</sequence>
<keyword evidence="2" id="KW-0472">Membrane</keyword>
<keyword evidence="2" id="KW-0812">Transmembrane</keyword>
<feature type="compositionally biased region" description="Basic and acidic residues" evidence="1">
    <location>
        <begin position="622"/>
        <end position="631"/>
    </location>
</feature>
<accession>A0ABN9VI63</accession>
<dbReference type="InterPro" id="IPR050799">
    <property type="entry name" value="ZIP_Transporter"/>
</dbReference>
<reference evidence="3" key="1">
    <citation type="submission" date="2023-10" db="EMBL/GenBank/DDBJ databases">
        <authorList>
            <person name="Chen Y."/>
            <person name="Shah S."/>
            <person name="Dougan E. K."/>
            <person name="Thang M."/>
            <person name="Chan C."/>
        </authorList>
    </citation>
    <scope>NUCLEOTIDE SEQUENCE [LARGE SCALE GENOMIC DNA]</scope>
</reference>
<proteinExistence type="predicted"/>
<feature type="transmembrane region" description="Helical" evidence="2">
    <location>
        <begin position="304"/>
        <end position="327"/>
    </location>
</feature>
<feature type="transmembrane region" description="Helical" evidence="2">
    <location>
        <begin position="339"/>
        <end position="361"/>
    </location>
</feature>
<gene>
    <name evidence="3" type="ORF">PCOR1329_LOCUS58256</name>
</gene>
<evidence type="ECO:0000256" key="2">
    <source>
        <dbReference type="SAM" id="Phobius"/>
    </source>
</evidence>
<feature type="region of interest" description="Disordered" evidence="1">
    <location>
        <begin position="691"/>
        <end position="716"/>
    </location>
</feature>
<dbReference type="PANTHER" id="PTHR12191">
    <property type="entry name" value="SOLUTE CARRIER FAMILY 39"/>
    <property type="match status" value="1"/>
</dbReference>
<dbReference type="PANTHER" id="PTHR12191:SF37">
    <property type="entry name" value="ZINC TRANSPORTER FOI"/>
    <property type="match status" value="1"/>
</dbReference>
<evidence type="ECO:0000256" key="1">
    <source>
        <dbReference type="SAM" id="MobiDB-lite"/>
    </source>
</evidence>